<feature type="compositionally biased region" description="Gly residues" evidence="1">
    <location>
        <begin position="156"/>
        <end position="165"/>
    </location>
</feature>
<feature type="region of interest" description="Disordered" evidence="1">
    <location>
        <begin position="139"/>
        <end position="165"/>
    </location>
</feature>
<gene>
    <name evidence="2" type="ORF">ElyMa_005849500</name>
</gene>
<proteinExistence type="predicted"/>
<accession>A0AAV4G1B4</accession>
<evidence type="ECO:0000313" key="3">
    <source>
        <dbReference type="Proteomes" id="UP000762676"/>
    </source>
</evidence>
<dbReference type="AlphaFoldDB" id="A0AAV4G1B4"/>
<evidence type="ECO:0000256" key="1">
    <source>
        <dbReference type="SAM" id="MobiDB-lite"/>
    </source>
</evidence>
<evidence type="ECO:0000313" key="2">
    <source>
        <dbReference type="EMBL" id="GFR78441.1"/>
    </source>
</evidence>
<comment type="caution">
    <text evidence="2">The sequence shown here is derived from an EMBL/GenBank/DDBJ whole genome shotgun (WGS) entry which is preliminary data.</text>
</comment>
<organism evidence="2 3">
    <name type="scientific">Elysia marginata</name>
    <dbReference type="NCBI Taxonomy" id="1093978"/>
    <lineage>
        <taxon>Eukaryota</taxon>
        <taxon>Metazoa</taxon>
        <taxon>Spiralia</taxon>
        <taxon>Lophotrochozoa</taxon>
        <taxon>Mollusca</taxon>
        <taxon>Gastropoda</taxon>
        <taxon>Heterobranchia</taxon>
        <taxon>Euthyneura</taxon>
        <taxon>Panpulmonata</taxon>
        <taxon>Sacoglossa</taxon>
        <taxon>Placobranchoidea</taxon>
        <taxon>Plakobranchidae</taxon>
        <taxon>Elysia</taxon>
    </lineage>
</organism>
<keyword evidence="3" id="KW-1185">Reference proteome</keyword>
<dbReference type="EMBL" id="BMAT01011751">
    <property type="protein sequence ID" value="GFR78441.1"/>
    <property type="molecule type" value="Genomic_DNA"/>
</dbReference>
<reference evidence="2 3" key="1">
    <citation type="journal article" date="2021" name="Elife">
        <title>Chloroplast acquisition without the gene transfer in kleptoplastic sea slugs, Plakobranchus ocellatus.</title>
        <authorList>
            <person name="Maeda T."/>
            <person name="Takahashi S."/>
            <person name="Yoshida T."/>
            <person name="Shimamura S."/>
            <person name="Takaki Y."/>
            <person name="Nagai Y."/>
            <person name="Toyoda A."/>
            <person name="Suzuki Y."/>
            <person name="Arimoto A."/>
            <person name="Ishii H."/>
            <person name="Satoh N."/>
            <person name="Nishiyama T."/>
            <person name="Hasebe M."/>
            <person name="Maruyama T."/>
            <person name="Minagawa J."/>
            <person name="Obokata J."/>
            <person name="Shigenobu S."/>
        </authorList>
    </citation>
    <scope>NUCLEOTIDE SEQUENCE [LARGE SCALE GENOMIC DNA]</scope>
</reference>
<evidence type="ECO:0008006" key="4">
    <source>
        <dbReference type="Google" id="ProtNLM"/>
    </source>
</evidence>
<sequence>MFHEDRGYAISFLTTTSMSPPHQACALTCGRSQLDLLCSSEQPTIIFPTHNAPPLYFRVNRGILSRRLCSNVELIVEALHPDYDWLEVFKILAATSAPRQARQEMQPRKLDFDVSSDEHGDEAGAAAKCTDGEGCVKDTGIGGTDNTGGECVKDTGIGGTKDIGGGCVKEIGDKGIKDIDTEDQQE</sequence>
<name>A0AAV4G1B4_9GAST</name>
<protein>
    <recommendedName>
        <fullName evidence="4">SAM-dependent MTase TRM10-type domain-containing protein</fullName>
    </recommendedName>
</protein>
<dbReference type="Proteomes" id="UP000762676">
    <property type="component" value="Unassembled WGS sequence"/>
</dbReference>